<dbReference type="InterPro" id="IPR051678">
    <property type="entry name" value="AGP_Transferase"/>
</dbReference>
<dbReference type="Proteomes" id="UP000730739">
    <property type="component" value="Unassembled WGS sequence"/>
</dbReference>
<proteinExistence type="predicted"/>
<dbReference type="Pfam" id="PF01636">
    <property type="entry name" value="APH"/>
    <property type="match status" value="1"/>
</dbReference>
<gene>
    <name evidence="2" type="ORF">J2Z31_003508</name>
</gene>
<protein>
    <submittedName>
        <fullName evidence="2">Aminoglycoside phosphotransferase (APT) family kinase protein</fullName>
    </submittedName>
</protein>
<dbReference type="SUPFAM" id="SSF56112">
    <property type="entry name" value="Protein kinase-like (PK-like)"/>
    <property type="match status" value="1"/>
</dbReference>
<accession>A0ABS4R289</accession>
<keyword evidence="2" id="KW-0808">Transferase</keyword>
<organism evidence="2 3">
    <name type="scientific">Sinorhizobium kostiense</name>
    <dbReference type="NCBI Taxonomy" id="76747"/>
    <lineage>
        <taxon>Bacteria</taxon>
        <taxon>Pseudomonadati</taxon>
        <taxon>Pseudomonadota</taxon>
        <taxon>Alphaproteobacteria</taxon>
        <taxon>Hyphomicrobiales</taxon>
        <taxon>Rhizobiaceae</taxon>
        <taxon>Sinorhizobium/Ensifer group</taxon>
        <taxon>Sinorhizobium</taxon>
    </lineage>
</organism>
<dbReference type="InterPro" id="IPR011009">
    <property type="entry name" value="Kinase-like_dom_sf"/>
</dbReference>
<comment type="caution">
    <text evidence="2">The sequence shown here is derived from an EMBL/GenBank/DDBJ whole genome shotgun (WGS) entry which is preliminary data.</text>
</comment>
<evidence type="ECO:0000259" key="1">
    <source>
        <dbReference type="Pfam" id="PF01636"/>
    </source>
</evidence>
<dbReference type="PANTHER" id="PTHR21310:SF42">
    <property type="entry name" value="BIFUNCTIONAL AAC_APH"/>
    <property type="match status" value="1"/>
</dbReference>
<sequence length="301" mass="33143">MSSASADEIEIDVSMVSRLIAAQFPQWADLPIRPVKFGGWDNRTFHLGADMTVRLPSAARYAQQVEKEQYWLPRLAPHLPLPIPVPLALGRPGESYPWHWSIYRWQEGEGATHAAITDMTGFAKALAAFLSRLQEIDADAGPLPGEHNFFRGAPLTVYDHETRWALEQLAGRIDVAAAAAVWERALSSDWTGAPVWFHGDVASGNLLVQEGRLSAVIDFGTSGVGDPACDLSIAWTMFKGESREAFRAALPLDKATWARGRGWTLWKALIVAAGMLGSNRPEIARSERVIAEVLADDARYR</sequence>
<dbReference type="PANTHER" id="PTHR21310">
    <property type="entry name" value="AMINOGLYCOSIDE PHOSPHOTRANSFERASE-RELATED-RELATED"/>
    <property type="match status" value="1"/>
</dbReference>
<evidence type="ECO:0000313" key="2">
    <source>
        <dbReference type="EMBL" id="MBP2236994.1"/>
    </source>
</evidence>
<dbReference type="RefSeq" id="WP_209602762.1">
    <property type="nucleotide sequence ID" value="NZ_JAGILA010000004.1"/>
</dbReference>
<dbReference type="Gene3D" id="3.90.1200.10">
    <property type="match status" value="1"/>
</dbReference>
<keyword evidence="2" id="KW-0418">Kinase</keyword>
<dbReference type="CDD" id="cd05155">
    <property type="entry name" value="APH_ChoK_like_1"/>
    <property type="match status" value="1"/>
</dbReference>
<evidence type="ECO:0000313" key="3">
    <source>
        <dbReference type="Proteomes" id="UP000730739"/>
    </source>
</evidence>
<dbReference type="GO" id="GO:0016301">
    <property type="term" value="F:kinase activity"/>
    <property type="evidence" value="ECO:0007669"/>
    <property type="project" value="UniProtKB-KW"/>
</dbReference>
<dbReference type="InterPro" id="IPR002575">
    <property type="entry name" value="Aminoglycoside_PTrfase"/>
</dbReference>
<feature type="domain" description="Aminoglycoside phosphotransferase" evidence="1">
    <location>
        <begin position="38"/>
        <end position="263"/>
    </location>
</feature>
<dbReference type="Gene3D" id="3.30.200.20">
    <property type="entry name" value="Phosphorylase Kinase, domain 1"/>
    <property type="match status" value="1"/>
</dbReference>
<dbReference type="EMBL" id="JAGILA010000004">
    <property type="protein sequence ID" value="MBP2236994.1"/>
    <property type="molecule type" value="Genomic_DNA"/>
</dbReference>
<name>A0ABS4R289_9HYPH</name>
<reference evidence="2 3" key="1">
    <citation type="submission" date="2021-03" db="EMBL/GenBank/DDBJ databases">
        <title>Genomic Encyclopedia of Type Strains, Phase IV (KMG-IV): sequencing the most valuable type-strain genomes for metagenomic binning, comparative biology and taxonomic classification.</title>
        <authorList>
            <person name="Goeker M."/>
        </authorList>
    </citation>
    <scope>NUCLEOTIDE SEQUENCE [LARGE SCALE GENOMIC DNA]</scope>
    <source>
        <strain evidence="2 3">DSM 13372</strain>
    </source>
</reference>
<keyword evidence="3" id="KW-1185">Reference proteome</keyword>